<feature type="transmembrane region" description="Helical" evidence="7">
    <location>
        <begin position="170"/>
        <end position="188"/>
    </location>
</feature>
<feature type="transmembrane region" description="Helical" evidence="7">
    <location>
        <begin position="121"/>
        <end position="139"/>
    </location>
</feature>
<evidence type="ECO:0000256" key="6">
    <source>
        <dbReference type="ARBA" id="ARBA00034125"/>
    </source>
</evidence>
<feature type="transmembrane region" description="Helical" evidence="7">
    <location>
        <begin position="234"/>
        <end position="256"/>
    </location>
</feature>
<dbReference type="EMBL" id="CP060635">
    <property type="protein sequence ID" value="QNM09784.1"/>
    <property type="molecule type" value="Genomic_DNA"/>
</dbReference>
<dbReference type="PANTHER" id="PTHR34390:SF2">
    <property type="entry name" value="SUCCINATE TRANSPORTER SUBUNIT YJJP-RELATED"/>
    <property type="match status" value="1"/>
</dbReference>
<dbReference type="InterPro" id="IPR050539">
    <property type="entry name" value="ThrE_Dicarb/AminoAcid_Exp"/>
</dbReference>
<evidence type="ECO:0000256" key="4">
    <source>
        <dbReference type="ARBA" id="ARBA00022989"/>
    </source>
</evidence>
<evidence type="ECO:0000256" key="2">
    <source>
        <dbReference type="ARBA" id="ARBA00022475"/>
    </source>
</evidence>
<dbReference type="Pfam" id="PF06738">
    <property type="entry name" value="ThrE"/>
    <property type="match status" value="1"/>
</dbReference>
<evidence type="ECO:0000256" key="7">
    <source>
        <dbReference type="SAM" id="Phobius"/>
    </source>
</evidence>
<evidence type="ECO:0000256" key="3">
    <source>
        <dbReference type="ARBA" id="ARBA00022692"/>
    </source>
</evidence>
<dbReference type="GO" id="GO:0022857">
    <property type="term" value="F:transmembrane transporter activity"/>
    <property type="evidence" value="ECO:0007669"/>
    <property type="project" value="InterPro"/>
</dbReference>
<sequence length="258" mass="28224">MQTEIITDYKLLLDTAVLAGQIMLQNGAEIYRVEDTIQRILELSGFQSTEAYVTVTGMFVTLDDPYHDSLTVVKRIRSRDTNLYKIYLTNDISRKLCEGQLTLKQANYELKRLPRSLYTRWLRYASVPVISAAFALIFGGNHMDALGAGIDGIFLILCMFLGEQIGFNPYLFNFANSLVIALGALLLTKTLRLPMNLDTIIISTIMPIIPGAAITTAVRDTLQGDYLSGMSKALEAVLLASAIAIGTGLGMMLGGAGL</sequence>
<dbReference type="RefSeq" id="WP_118643951.1">
    <property type="nucleotide sequence ID" value="NZ_CP060635.1"/>
</dbReference>
<evidence type="ECO:0000259" key="8">
    <source>
        <dbReference type="Pfam" id="PF06738"/>
    </source>
</evidence>
<reference evidence="9 10" key="1">
    <citation type="submission" date="2020-08" db="EMBL/GenBank/DDBJ databases">
        <authorList>
            <person name="Liu C."/>
            <person name="Sun Q."/>
        </authorList>
    </citation>
    <scope>NUCLEOTIDE SEQUENCE [LARGE SCALE GENOMIC DNA]</scope>
    <source>
        <strain evidence="9 10">NSJ-29</strain>
    </source>
</reference>
<dbReference type="PANTHER" id="PTHR34390">
    <property type="entry name" value="UPF0442 PROTEIN YJJB-RELATED"/>
    <property type="match status" value="1"/>
</dbReference>
<evidence type="ECO:0000313" key="10">
    <source>
        <dbReference type="Proteomes" id="UP000515860"/>
    </source>
</evidence>
<evidence type="ECO:0000313" key="9">
    <source>
        <dbReference type="EMBL" id="QNM09784.1"/>
    </source>
</evidence>
<dbReference type="GO" id="GO:0005886">
    <property type="term" value="C:plasma membrane"/>
    <property type="evidence" value="ECO:0007669"/>
    <property type="project" value="UniProtKB-SubCell"/>
</dbReference>
<name>A0A7G9GG52_9FIRM</name>
<feature type="transmembrane region" description="Helical" evidence="7">
    <location>
        <begin position="200"/>
        <end position="222"/>
    </location>
</feature>
<dbReference type="AlphaFoldDB" id="A0A7G9GG52"/>
<keyword evidence="10" id="KW-1185">Reference proteome</keyword>
<comment type="subcellular location">
    <subcellularLocation>
        <location evidence="1">Cell membrane</location>
        <topology evidence="1">Multi-pass membrane protein</topology>
    </subcellularLocation>
</comment>
<feature type="domain" description="Threonine/serine exporter-like N-terminal" evidence="8">
    <location>
        <begin position="15"/>
        <end position="253"/>
    </location>
</feature>
<dbReference type="GO" id="GO:0015744">
    <property type="term" value="P:succinate transport"/>
    <property type="evidence" value="ECO:0007669"/>
    <property type="project" value="TreeGrafter"/>
</dbReference>
<dbReference type="Proteomes" id="UP000515860">
    <property type="component" value="Chromosome"/>
</dbReference>
<protein>
    <submittedName>
        <fullName evidence="9">Threonine/serine exporter family protein</fullName>
    </submittedName>
</protein>
<keyword evidence="3 7" id="KW-0812">Transmembrane</keyword>
<comment type="similarity">
    <text evidence="6">Belongs to the ThrE exporter (TC 2.A.79) family.</text>
</comment>
<keyword evidence="2" id="KW-1003">Cell membrane</keyword>
<proteinExistence type="inferred from homology"/>
<dbReference type="InterPro" id="IPR010619">
    <property type="entry name" value="ThrE-like_N"/>
</dbReference>
<dbReference type="KEGG" id="whj:H9Q79_05720"/>
<evidence type="ECO:0000256" key="5">
    <source>
        <dbReference type="ARBA" id="ARBA00023136"/>
    </source>
</evidence>
<organism evidence="9 10">
    <name type="scientific">Wansuia hejianensis</name>
    <dbReference type="NCBI Taxonomy" id="2763667"/>
    <lineage>
        <taxon>Bacteria</taxon>
        <taxon>Bacillati</taxon>
        <taxon>Bacillota</taxon>
        <taxon>Clostridia</taxon>
        <taxon>Lachnospirales</taxon>
        <taxon>Lachnospiraceae</taxon>
        <taxon>Wansuia</taxon>
    </lineage>
</organism>
<gene>
    <name evidence="9" type="ORF">H9Q79_05720</name>
</gene>
<keyword evidence="5 7" id="KW-0472">Membrane</keyword>
<evidence type="ECO:0000256" key="1">
    <source>
        <dbReference type="ARBA" id="ARBA00004651"/>
    </source>
</evidence>
<accession>A0A7G9GG52</accession>
<keyword evidence="4 7" id="KW-1133">Transmembrane helix</keyword>